<evidence type="ECO:0008006" key="3">
    <source>
        <dbReference type="Google" id="ProtNLM"/>
    </source>
</evidence>
<dbReference type="EMBL" id="QKYT01000030">
    <property type="protein sequence ID" value="RIA97404.1"/>
    <property type="molecule type" value="Genomic_DNA"/>
</dbReference>
<comment type="caution">
    <text evidence="1">The sequence shown here is derived from an EMBL/GenBank/DDBJ whole genome shotgun (WGS) entry which is preliminary data.</text>
</comment>
<dbReference type="STRING" id="658196.A0A397TRA7"/>
<name>A0A397TRA7_9GLOM</name>
<dbReference type="Proteomes" id="UP000265703">
    <property type="component" value="Unassembled WGS sequence"/>
</dbReference>
<accession>A0A397TRA7</accession>
<evidence type="ECO:0000313" key="1">
    <source>
        <dbReference type="EMBL" id="RIA97404.1"/>
    </source>
</evidence>
<dbReference type="AlphaFoldDB" id="A0A397TRA7"/>
<dbReference type="PANTHER" id="PTHR14187">
    <property type="entry name" value="ALPHA KINASE/ELONGATION FACTOR 2 KINASE"/>
    <property type="match status" value="1"/>
</dbReference>
<proteinExistence type="predicted"/>
<sequence>MDNYPPLPNGLNYEKAITDYLREMDKVIKETIYCHWLDIGFNEVLFVMPISTEYNEKAKYIMRKCAYDAGIINDMNSRMLQFITKPNSFYCINTNLNESNISVGTSIMIVDCVDYCSENFVDEEFIKFIGRKVGLSAIDLFRSNHYDQFQYIVKKFCERVKFQFTGQQKDFNPPDLDFYELCPAIEQCVKDSEHEQLENQDWIIELKFEDVKAMFDPVIERILHLIRLQLYIINDCEAIFLVGEFSQSNYLQARIKQEFSQIIKVPAHQSTVIAKGAVQYGLMYNEPDELNMHRLVIASRVFNKTYGDEIPINTGISMIFSSSFISQNGLDLFVTNEYDVKYCDSPEVSLLSKLRINAAILSKKDAISITLIFDNMKIKVIVQNVKTDCKYETELDIGLNF</sequence>
<keyword evidence="2" id="KW-1185">Reference proteome</keyword>
<reference evidence="1 2" key="1">
    <citation type="submission" date="2018-06" db="EMBL/GenBank/DDBJ databases">
        <title>Comparative genomics reveals the genomic features of Rhizophagus irregularis, R. cerebriforme, R. diaphanum and Gigaspora rosea, and their symbiotic lifestyle signature.</title>
        <authorList>
            <person name="Morin E."/>
            <person name="San Clemente H."/>
            <person name="Chen E.C.H."/>
            <person name="De La Providencia I."/>
            <person name="Hainaut M."/>
            <person name="Kuo A."/>
            <person name="Kohler A."/>
            <person name="Murat C."/>
            <person name="Tang N."/>
            <person name="Roy S."/>
            <person name="Loubradou J."/>
            <person name="Henrissat B."/>
            <person name="Grigoriev I.V."/>
            <person name="Corradi N."/>
            <person name="Roux C."/>
            <person name="Martin F.M."/>
        </authorList>
    </citation>
    <scope>NUCLEOTIDE SEQUENCE [LARGE SCALE GENOMIC DNA]</scope>
    <source>
        <strain evidence="1 2">DAOM 227022</strain>
    </source>
</reference>
<gene>
    <name evidence="1" type="ORF">C1645_814115</name>
</gene>
<protein>
    <recommendedName>
        <fullName evidence="3">Hsp70 protein</fullName>
    </recommendedName>
</protein>
<dbReference type="InterPro" id="IPR043129">
    <property type="entry name" value="ATPase_NBD"/>
</dbReference>
<evidence type="ECO:0000313" key="2">
    <source>
        <dbReference type="Proteomes" id="UP000265703"/>
    </source>
</evidence>
<dbReference type="OrthoDB" id="2325406at2759"/>
<organism evidence="1 2">
    <name type="scientific">Glomus cerebriforme</name>
    <dbReference type="NCBI Taxonomy" id="658196"/>
    <lineage>
        <taxon>Eukaryota</taxon>
        <taxon>Fungi</taxon>
        <taxon>Fungi incertae sedis</taxon>
        <taxon>Mucoromycota</taxon>
        <taxon>Glomeromycotina</taxon>
        <taxon>Glomeromycetes</taxon>
        <taxon>Glomerales</taxon>
        <taxon>Glomeraceae</taxon>
        <taxon>Glomus</taxon>
    </lineage>
</organism>
<dbReference type="PANTHER" id="PTHR14187:SF5">
    <property type="entry name" value="HEAT SHOCK 70 KDA PROTEIN 12A"/>
    <property type="match status" value="1"/>
</dbReference>
<dbReference type="SUPFAM" id="SSF53067">
    <property type="entry name" value="Actin-like ATPase domain"/>
    <property type="match status" value="1"/>
</dbReference>